<evidence type="ECO:0000313" key="2">
    <source>
        <dbReference type="EMBL" id="HAE1597259.1"/>
    </source>
</evidence>
<reference evidence="2" key="2">
    <citation type="submission" date="2019-10" db="EMBL/GenBank/DDBJ databases">
        <authorList>
            <consortium name="NCBI Pathogen Detection Project"/>
        </authorList>
    </citation>
    <scope>NUCLEOTIDE SEQUENCE</scope>
    <source>
        <strain evidence="2">Salmonella enterica</strain>
    </source>
</reference>
<organism evidence="2">
    <name type="scientific">Salmonella diarizonae</name>
    <dbReference type="NCBI Taxonomy" id="59204"/>
    <lineage>
        <taxon>Bacteria</taxon>
        <taxon>Pseudomonadati</taxon>
        <taxon>Pseudomonadota</taxon>
        <taxon>Gammaproteobacteria</taxon>
        <taxon>Enterobacterales</taxon>
        <taxon>Enterobacteriaceae</taxon>
        <taxon>Salmonella</taxon>
    </lineage>
</organism>
<dbReference type="AlphaFoldDB" id="A0A726Q2N8"/>
<gene>
    <name evidence="2" type="ORF">G2997_22095</name>
    <name evidence="1" type="ORF">GB034_21310</name>
</gene>
<evidence type="ECO:0000313" key="1">
    <source>
        <dbReference type="EMBL" id="HAB1980504.1"/>
    </source>
</evidence>
<protein>
    <submittedName>
        <fullName evidence="2">Uncharacterized protein</fullName>
    </submittedName>
</protein>
<proteinExistence type="predicted"/>
<sequence>MAVTDVDFELKIESGANLVDMEYGLETMTGFSGAIAITTDCILSNEVPSKMSYSDNVRAKLMGACIGSYKQDFKLVISDPVKSANLKRIGNSVLSELITYFICEAMYVEPPALTKKAEKVLSKMEKIESKVIDRISERVKDMHKISRSNKYPVVLKRKTKLRNFKLFEINKNTASNLFNLTTDSNSIEIDAIVTRFNSFTGNGRLLADGDSVTIPFSFSGPYSKVKASTKRLMPENLHDNNAVADELITRLKITANAKRNTSGDIVKYMILGASKPLVSACG</sequence>
<dbReference type="EMBL" id="DAAFXY010000088">
    <property type="protein sequence ID" value="HAB1980504.1"/>
    <property type="molecule type" value="Genomic_DNA"/>
</dbReference>
<accession>A0A726Q2N8</accession>
<reference evidence="2" key="1">
    <citation type="journal article" date="2018" name="Genome Biol.">
        <title>SKESA: strategic k-mer extension for scrupulous assemblies.</title>
        <authorList>
            <person name="Souvorov A."/>
            <person name="Agarwala R."/>
            <person name="Lipman D.J."/>
        </authorList>
    </citation>
    <scope>NUCLEOTIDE SEQUENCE</scope>
    <source>
        <strain evidence="2">Salmonella enterica</strain>
    </source>
</reference>
<dbReference type="EMBL" id="DAAQZP010000087">
    <property type="protein sequence ID" value="HAE1597259.1"/>
    <property type="molecule type" value="Genomic_DNA"/>
</dbReference>
<comment type="caution">
    <text evidence="2">The sequence shown here is derived from an EMBL/GenBank/DDBJ whole genome shotgun (WGS) entry which is preliminary data.</text>
</comment>
<name>A0A726Q2N8_SALDZ</name>